<reference evidence="2 3" key="1">
    <citation type="submission" date="2024-06" db="EMBL/GenBank/DDBJ databases">
        <title>The Natural Products Discovery Center: Release of the First 8490 Sequenced Strains for Exploring Actinobacteria Biosynthetic Diversity.</title>
        <authorList>
            <person name="Kalkreuter E."/>
            <person name="Kautsar S.A."/>
            <person name="Yang D."/>
            <person name="Bader C.D."/>
            <person name="Teijaro C.N."/>
            <person name="Fluegel L."/>
            <person name="Davis C.M."/>
            <person name="Simpson J.R."/>
            <person name="Lauterbach L."/>
            <person name="Steele A.D."/>
            <person name="Gui C."/>
            <person name="Meng S."/>
            <person name="Li G."/>
            <person name="Viehrig K."/>
            <person name="Ye F."/>
            <person name="Su P."/>
            <person name="Kiefer A.F."/>
            <person name="Nichols A."/>
            <person name="Cepeda A.J."/>
            <person name="Yan W."/>
            <person name="Fan B."/>
            <person name="Jiang Y."/>
            <person name="Adhikari A."/>
            <person name="Zheng C.-J."/>
            <person name="Schuster L."/>
            <person name="Cowan T.M."/>
            <person name="Smanski M.J."/>
            <person name="Chevrette M.G."/>
            <person name="De Carvalho L.P.S."/>
            <person name="Shen B."/>
        </authorList>
    </citation>
    <scope>NUCLEOTIDE SEQUENCE [LARGE SCALE GENOMIC DNA]</scope>
    <source>
        <strain evidence="2 3">NPDC006434</strain>
    </source>
</reference>
<keyword evidence="3" id="KW-1185">Reference proteome</keyword>
<dbReference type="RefSeq" id="WP_355390232.1">
    <property type="nucleotide sequence ID" value="NZ_JBEXPZ010000001.1"/>
</dbReference>
<accession>A0ABV2UPF8</accession>
<name>A0ABV2UPF8_9ACTN</name>
<gene>
    <name evidence="2" type="ORF">ABZZ21_00195</name>
</gene>
<dbReference type="InterPro" id="IPR010699">
    <property type="entry name" value="DUF1275"/>
</dbReference>
<dbReference type="Pfam" id="PF06912">
    <property type="entry name" value="DUF1275"/>
    <property type="match status" value="1"/>
</dbReference>
<sequence length="81" mass="7770">MVALALLLAAVTGGVGAVGFLPLDGVFSANVTGNVVMPAVGGAGVRGVPVTATEVPVTAVAGALLGLLFGVALRAARFLRA</sequence>
<keyword evidence="1" id="KW-1133">Transmembrane helix</keyword>
<keyword evidence="1" id="KW-0472">Membrane</keyword>
<keyword evidence="1" id="KW-0812">Transmembrane</keyword>
<proteinExistence type="predicted"/>
<protein>
    <submittedName>
        <fullName evidence="2">DUF1275 family protein</fullName>
    </submittedName>
</protein>
<comment type="caution">
    <text evidence="2">The sequence shown here is derived from an EMBL/GenBank/DDBJ whole genome shotgun (WGS) entry which is preliminary data.</text>
</comment>
<dbReference type="EMBL" id="JBEXPZ010000001">
    <property type="protein sequence ID" value="MET9843010.1"/>
    <property type="molecule type" value="Genomic_DNA"/>
</dbReference>
<dbReference type="Proteomes" id="UP001550210">
    <property type="component" value="Unassembled WGS sequence"/>
</dbReference>
<feature type="transmembrane region" description="Helical" evidence="1">
    <location>
        <begin position="55"/>
        <end position="76"/>
    </location>
</feature>
<evidence type="ECO:0000313" key="2">
    <source>
        <dbReference type="EMBL" id="MET9843010.1"/>
    </source>
</evidence>
<evidence type="ECO:0000256" key="1">
    <source>
        <dbReference type="SAM" id="Phobius"/>
    </source>
</evidence>
<organism evidence="2 3">
    <name type="scientific">Streptomyces ossamyceticus</name>
    <dbReference type="NCBI Taxonomy" id="249581"/>
    <lineage>
        <taxon>Bacteria</taxon>
        <taxon>Bacillati</taxon>
        <taxon>Actinomycetota</taxon>
        <taxon>Actinomycetes</taxon>
        <taxon>Kitasatosporales</taxon>
        <taxon>Streptomycetaceae</taxon>
        <taxon>Streptomyces</taxon>
    </lineage>
</organism>
<evidence type="ECO:0000313" key="3">
    <source>
        <dbReference type="Proteomes" id="UP001550210"/>
    </source>
</evidence>